<reference evidence="1" key="1">
    <citation type="submission" date="2020-05" db="EMBL/GenBank/DDBJ databases">
        <title>Large-scale comparative analyses of tick genomes elucidate their genetic diversity and vector capacities.</title>
        <authorList>
            <person name="Jia N."/>
            <person name="Wang J."/>
            <person name="Shi W."/>
            <person name="Du L."/>
            <person name="Sun Y."/>
            <person name="Zhan W."/>
            <person name="Jiang J."/>
            <person name="Wang Q."/>
            <person name="Zhang B."/>
            <person name="Ji P."/>
            <person name="Sakyi L.B."/>
            <person name="Cui X."/>
            <person name="Yuan T."/>
            <person name="Jiang B."/>
            <person name="Yang W."/>
            <person name="Lam T.T.-Y."/>
            <person name="Chang Q."/>
            <person name="Ding S."/>
            <person name="Wang X."/>
            <person name="Zhu J."/>
            <person name="Ruan X."/>
            <person name="Zhao L."/>
            <person name="Wei J."/>
            <person name="Que T."/>
            <person name="Du C."/>
            <person name="Cheng J."/>
            <person name="Dai P."/>
            <person name="Han X."/>
            <person name="Huang E."/>
            <person name="Gao Y."/>
            <person name="Liu J."/>
            <person name="Shao H."/>
            <person name="Ye R."/>
            <person name="Li L."/>
            <person name="Wei W."/>
            <person name="Wang X."/>
            <person name="Wang C."/>
            <person name="Yang T."/>
            <person name="Huo Q."/>
            <person name="Li W."/>
            <person name="Guo W."/>
            <person name="Chen H."/>
            <person name="Zhou L."/>
            <person name="Ni X."/>
            <person name="Tian J."/>
            <person name="Zhou Y."/>
            <person name="Sheng Y."/>
            <person name="Liu T."/>
            <person name="Pan Y."/>
            <person name="Xia L."/>
            <person name="Li J."/>
            <person name="Zhao F."/>
            <person name="Cao W."/>
        </authorList>
    </citation>
    <scope>NUCLEOTIDE SEQUENCE</scope>
    <source>
        <strain evidence="1">Dsil-2018</strain>
    </source>
</reference>
<sequence length="319" mass="34657">MLAAPETHMGVSASGRSRPARCTRRPLRVASRLAVVRDARASPPPRPQRLPRLSHRRASGEPNLSSAECRAEGGSRSASGRSAFGSGGSIERIRACVRILLGRWCARDSKRRCSLVCLTCHVIGAGAAMAPRPEDRRRCLLLGNCLVVVCRRVGSDDDQDEASAQDRAGPPGWSLFRGFVHENAQCFWNQCLVQSVACLEYRGYLIPSTIFVSGNEYTLEVVRSAWSRRVLRPPVGYEIQKLVLPPPPLPNGSHEQKEKARLSDNATAGGTPAGRYEIKAIAAREERKAGSFCWLPPAGCRPEEPTFEGQVQGHIAGGG</sequence>
<proteinExistence type="predicted"/>
<evidence type="ECO:0000313" key="2">
    <source>
        <dbReference type="Proteomes" id="UP000821865"/>
    </source>
</evidence>
<protein>
    <submittedName>
        <fullName evidence="1">Uncharacterized protein</fullName>
    </submittedName>
</protein>
<accession>A0ACB8DX07</accession>
<dbReference type="EMBL" id="CM023470">
    <property type="protein sequence ID" value="KAH7978821.1"/>
    <property type="molecule type" value="Genomic_DNA"/>
</dbReference>
<comment type="caution">
    <text evidence="1">The sequence shown here is derived from an EMBL/GenBank/DDBJ whole genome shotgun (WGS) entry which is preliminary data.</text>
</comment>
<gene>
    <name evidence="1" type="ORF">HPB49_006887</name>
</gene>
<dbReference type="Proteomes" id="UP000821865">
    <property type="component" value="Chromosome 1"/>
</dbReference>
<name>A0ACB8DX07_DERSI</name>
<evidence type="ECO:0000313" key="1">
    <source>
        <dbReference type="EMBL" id="KAH7978821.1"/>
    </source>
</evidence>
<keyword evidence="2" id="KW-1185">Reference proteome</keyword>
<organism evidence="1 2">
    <name type="scientific">Dermacentor silvarum</name>
    <name type="common">Tick</name>
    <dbReference type="NCBI Taxonomy" id="543639"/>
    <lineage>
        <taxon>Eukaryota</taxon>
        <taxon>Metazoa</taxon>
        <taxon>Ecdysozoa</taxon>
        <taxon>Arthropoda</taxon>
        <taxon>Chelicerata</taxon>
        <taxon>Arachnida</taxon>
        <taxon>Acari</taxon>
        <taxon>Parasitiformes</taxon>
        <taxon>Ixodida</taxon>
        <taxon>Ixodoidea</taxon>
        <taxon>Ixodidae</taxon>
        <taxon>Rhipicephalinae</taxon>
        <taxon>Dermacentor</taxon>
    </lineage>
</organism>